<organism evidence="2 3">
    <name type="scientific">Nostocoides jenkinsii Ben 74</name>
    <dbReference type="NCBI Taxonomy" id="1193518"/>
    <lineage>
        <taxon>Bacteria</taxon>
        <taxon>Bacillati</taxon>
        <taxon>Actinomycetota</taxon>
        <taxon>Actinomycetes</taxon>
        <taxon>Micrococcales</taxon>
        <taxon>Intrasporangiaceae</taxon>
        <taxon>Nostocoides</taxon>
    </lineage>
</organism>
<feature type="compositionally biased region" description="Polar residues" evidence="1">
    <location>
        <begin position="1"/>
        <end position="14"/>
    </location>
</feature>
<feature type="region of interest" description="Disordered" evidence="1">
    <location>
        <begin position="1"/>
        <end position="20"/>
    </location>
</feature>
<protein>
    <recommendedName>
        <fullName evidence="4">Serine/arginine repetitive matrix protein 2</fullName>
    </recommendedName>
</protein>
<evidence type="ECO:0000313" key="3">
    <source>
        <dbReference type="Proteomes" id="UP000035720"/>
    </source>
</evidence>
<keyword evidence="3" id="KW-1185">Reference proteome</keyword>
<name>A0A077M8W8_9MICO</name>
<dbReference type="STRING" id="1193518.BN13_1570015"/>
<dbReference type="RefSeq" id="WP_048548418.1">
    <property type="nucleotide sequence ID" value="NZ_HF571038.1"/>
</dbReference>
<dbReference type="OrthoDB" id="3239759at2"/>
<dbReference type="EMBL" id="CAJC01000065">
    <property type="protein sequence ID" value="CCI52305.1"/>
    <property type="molecule type" value="Genomic_DNA"/>
</dbReference>
<dbReference type="AlphaFoldDB" id="A0A077M8W8"/>
<gene>
    <name evidence="2" type="ORF">BN13_1570015</name>
</gene>
<dbReference type="Proteomes" id="UP000035720">
    <property type="component" value="Unassembled WGS sequence"/>
</dbReference>
<evidence type="ECO:0000256" key="1">
    <source>
        <dbReference type="SAM" id="MobiDB-lite"/>
    </source>
</evidence>
<proteinExistence type="predicted"/>
<evidence type="ECO:0000313" key="2">
    <source>
        <dbReference type="EMBL" id="CCI52305.1"/>
    </source>
</evidence>
<evidence type="ECO:0008006" key="4">
    <source>
        <dbReference type="Google" id="ProtNLM"/>
    </source>
</evidence>
<comment type="caution">
    <text evidence="2">The sequence shown here is derived from an EMBL/GenBank/DDBJ whole genome shotgun (WGS) entry which is preliminary data.</text>
</comment>
<reference evidence="2 3" key="1">
    <citation type="journal article" date="2013" name="ISME J.">
        <title>A metabolic model for members of the genus Tetrasphaera involved in enhanced biological phosphorus removal.</title>
        <authorList>
            <person name="Kristiansen R."/>
            <person name="Nguyen H.T.T."/>
            <person name="Saunders A.M."/>
            <person name="Nielsen J.L."/>
            <person name="Wimmer R."/>
            <person name="Le V.Q."/>
            <person name="McIlroy S.J."/>
            <person name="Petrovski S."/>
            <person name="Seviour R.J."/>
            <person name="Calteau A."/>
            <person name="Nielsen K.L."/>
            <person name="Nielsen P.H."/>
        </authorList>
    </citation>
    <scope>NUCLEOTIDE SEQUENCE [LARGE SCALE GENOMIC DNA]</scope>
    <source>
        <strain evidence="2 3">Ben 74</strain>
    </source>
</reference>
<sequence length="299" mass="32596">MTAPTSTSRNTRTEPTAFGAEDFTTGEGLRALLNRLAESGEDAWVHDPVARDLMEFAAVKYRALARKHKLDTWEAVTAAFDAMQYRSTREANDPWAIITHAVRITCVYEERAQGLLCSVHQARRAHVSAFHDPERFSERDTALADYHPAFHTTDVRPSDLEPEPRDSLGSAQACMSAGSAAEDAIAMLCLLDWPTDTARAAVEHVCGALMKAGTRQSAYEALRRDRHARALLDLPRRSWAALLKALLGNPHPAYVATSSGRGVLLRLLLGETLDLLLRDDDLILALALAAPNGGGGESS</sequence>
<accession>A0A077M8W8</accession>